<protein>
    <submittedName>
        <fullName evidence="5">4'-phosphopantetheinyl transferase superfamily protein</fullName>
    </submittedName>
</protein>
<comment type="similarity">
    <text evidence="1">Belongs to the P-Pant transferase superfamily. Gsp/Sfp/HetI/AcpT family.</text>
</comment>
<dbReference type="InterPro" id="IPR008278">
    <property type="entry name" value="4-PPantetheinyl_Trfase_dom"/>
</dbReference>
<feature type="domain" description="4'-phosphopantetheinyl transferase N-terminal" evidence="4">
    <location>
        <begin position="47"/>
        <end position="126"/>
    </location>
</feature>
<reference evidence="5" key="1">
    <citation type="submission" date="2023-06" db="EMBL/GenBank/DDBJ databases">
        <title>Genomic of Parafulvivirga corallium.</title>
        <authorList>
            <person name="Wang G."/>
        </authorList>
    </citation>
    <scope>NUCLEOTIDE SEQUENCE</scope>
    <source>
        <strain evidence="5">BMA10</strain>
    </source>
</reference>
<dbReference type="Proteomes" id="UP001172082">
    <property type="component" value="Unassembled WGS sequence"/>
</dbReference>
<evidence type="ECO:0000313" key="5">
    <source>
        <dbReference type="EMBL" id="MDN5203133.1"/>
    </source>
</evidence>
<dbReference type="PANTHER" id="PTHR12215">
    <property type="entry name" value="PHOSPHOPANTETHEINE TRANSFERASE"/>
    <property type="match status" value="1"/>
</dbReference>
<dbReference type="InterPro" id="IPR050559">
    <property type="entry name" value="P-Pant_transferase_sf"/>
</dbReference>
<evidence type="ECO:0000256" key="2">
    <source>
        <dbReference type="ARBA" id="ARBA00022679"/>
    </source>
</evidence>
<name>A0ABT8KU18_9BACT</name>
<proteinExistence type="inferred from homology"/>
<feature type="domain" description="4'-phosphopantetheinyl transferase" evidence="3">
    <location>
        <begin position="129"/>
        <end position="207"/>
    </location>
</feature>
<dbReference type="PANTHER" id="PTHR12215:SF10">
    <property type="entry name" value="L-AMINOADIPATE-SEMIALDEHYDE DEHYDROGENASE-PHOSPHOPANTETHEINYL TRANSFERASE"/>
    <property type="match status" value="1"/>
</dbReference>
<dbReference type="InterPro" id="IPR037143">
    <property type="entry name" value="4-PPantetheinyl_Trfase_dom_sf"/>
</dbReference>
<organism evidence="5 6">
    <name type="scientific">Splendidivirga corallicola</name>
    <dbReference type="NCBI Taxonomy" id="3051826"/>
    <lineage>
        <taxon>Bacteria</taxon>
        <taxon>Pseudomonadati</taxon>
        <taxon>Bacteroidota</taxon>
        <taxon>Cytophagia</taxon>
        <taxon>Cytophagales</taxon>
        <taxon>Splendidivirgaceae</taxon>
        <taxon>Splendidivirga</taxon>
    </lineage>
</organism>
<comment type="caution">
    <text evidence="5">The sequence shown here is derived from an EMBL/GenBank/DDBJ whole genome shotgun (WGS) entry which is preliminary data.</text>
</comment>
<dbReference type="Pfam" id="PF22624">
    <property type="entry name" value="AASDHPPT_N"/>
    <property type="match status" value="1"/>
</dbReference>
<keyword evidence="6" id="KW-1185">Reference proteome</keyword>
<dbReference type="Pfam" id="PF01648">
    <property type="entry name" value="ACPS"/>
    <property type="match status" value="1"/>
</dbReference>
<evidence type="ECO:0000259" key="3">
    <source>
        <dbReference type="Pfam" id="PF01648"/>
    </source>
</evidence>
<sequence length="254" mass="29448">MKSYQIYCSDLDEVKFVDYDMLTPLGGKESWVDIWISNINAEYEDSAFLNHDERRRAGKFKFDHLKNNYIYCRSTLRKILASYIGEAPPEIQIKYMENGKPFLVSDSKKLDFNLSHSGDKLIVACSNKSIGADIEYINPKFDYQSVSNNFFTENEIIEIGNQDQAMARLALFFKYWTRKEAILKETGIGLSKNLKKVSVLNGHNEYPMDNHEVDKVVKSDYHLISFMVSESYPASIALKESVRKIKFLRTDRLE</sequence>
<dbReference type="RefSeq" id="WP_346753155.1">
    <property type="nucleotide sequence ID" value="NZ_JAUJEA010000006.1"/>
</dbReference>
<evidence type="ECO:0000256" key="1">
    <source>
        <dbReference type="ARBA" id="ARBA00010990"/>
    </source>
</evidence>
<evidence type="ECO:0000313" key="6">
    <source>
        <dbReference type="Proteomes" id="UP001172082"/>
    </source>
</evidence>
<keyword evidence="2 5" id="KW-0808">Transferase</keyword>
<dbReference type="GO" id="GO:0016740">
    <property type="term" value="F:transferase activity"/>
    <property type="evidence" value="ECO:0007669"/>
    <property type="project" value="UniProtKB-KW"/>
</dbReference>
<dbReference type="InterPro" id="IPR055066">
    <property type="entry name" value="AASDHPPT_N"/>
</dbReference>
<dbReference type="SUPFAM" id="SSF56214">
    <property type="entry name" value="4'-phosphopantetheinyl transferase"/>
    <property type="match status" value="2"/>
</dbReference>
<evidence type="ECO:0000259" key="4">
    <source>
        <dbReference type="Pfam" id="PF22624"/>
    </source>
</evidence>
<dbReference type="EMBL" id="JAUJEA010000006">
    <property type="protein sequence ID" value="MDN5203133.1"/>
    <property type="molecule type" value="Genomic_DNA"/>
</dbReference>
<gene>
    <name evidence="5" type="ORF">QQ008_17215</name>
</gene>
<dbReference type="Gene3D" id="3.90.470.20">
    <property type="entry name" value="4'-phosphopantetheinyl transferase domain"/>
    <property type="match status" value="2"/>
</dbReference>
<accession>A0ABT8KU18</accession>